<sequence length="235" mass="24415">MSGSFLDTMASMGDLVTVSVEPGPASTQTSPFETRCLVQATTGFFEVSTPIYKGDTVALPDPRGGTERRYASQVKVNNSPALEGMSHIAAKWGDPPAPSSSGTSTVVHGPIINVTGSGATQIAWDNMRVEQHNTPTTVAPGFERLAETVANILENVEGLGVDAADQANIADEATDLLAEVSKSEPDVSRLGRGLMALKGAIAPIALQLQGGVGDGARDMARTWVEQLGSGLLPPM</sequence>
<gene>
    <name evidence="1" type="ORF">DZF96_00015</name>
</gene>
<dbReference type="AlphaFoldDB" id="A0A399NY18"/>
<proteinExistence type="predicted"/>
<dbReference type="RefSeq" id="WP_043588174.1">
    <property type="nucleotide sequence ID" value="NZ_QWEC01000001.1"/>
</dbReference>
<dbReference type="EMBL" id="QWEC01000001">
    <property type="protein sequence ID" value="RII99065.1"/>
    <property type="molecule type" value="Genomic_DNA"/>
</dbReference>
<organism evidence="1 2">
    <name type="scientific">Clavibacter michiganensis</name>
    <dbReference type="NCBI Taxonomy" id="28447"/>
    <lineage>
        <taxon>Bacteria</taxon>
        <taxon>Bacillati</taxon>
        <taxon>Actinomycetota</taxon>
        <taxon>Actinomycetes</taxon>
        <taxon>Micrococcales</taxon>
        <taxon>Microbacteriaceae</taxon>
        <taxon>Clavibacter</taxon>
    </lineage>
</organism>
<comment type="caution">
    <text evidence="1">The sequence shown here is derived from an EMBL/GenBank/DDBJ whole genome shotgun (WGS) entry which is preliminary data.</text>
</comment>
<reference evidence="1 2" key="1">
    <citation type="submission" date="2018-08" db="EMBL/GenBank/DDBJ databases">
        <title>Genome Sequence of Clavibacter michiganensis Subspecies type strains, and the Atypical Peach-Colored Strains Isolated from Tomato.</title>
        <authorList>
            <person name="Osdaghi E."/>
            <person name="Portier P."/>
            <person name="Briand M."/>
            <person name="Jacques M.-A."/>
        </authorList>
    </citation>
    <scope>NUCLEOTIDE SEQUENCE [LARGE SCALE GENOMIC DNA]</scope>
    <source>
        <strain evidence="1 2">CFBP 7493</strain>
    </source>
</reference>
<evidence type="ECO:0000313" key="2">
    <source>
        <dbReference type="Proteomes" id="UP000266298"/>
    </source>
</evidence>
<accession>A0A399NY18</accession>
<protein>
    <submittedName>
        <fullName evidence="1">Uncharacterized protein</fullName>
    </submittedName>
</protein>
<name>A0A399NY18_9MICO</name>
<evidence type="ECO:0000313" key="1">
    <source>
        <dbReference type="EMBL" id="RII99065.1"/>
    </source>
</evidence>
<dbReference type="Proteomes" id="UP000266298">
    <property type="component" value="Unassembled WGS sequence"/>
</dbReference>